<feature type="transmembrane region" description="Helical" evidence="1">
    <location>
        <begin position="188"/>
        <end position="208"/>
    </location>
</feature>
<feature type="transmembrane region" description="Helical" evidence="1">
    <location>
        <begin position="123"/>
        <end position="142"/>
    </location>
</feature>
<dbReference type="RefSeq" id="WP_053569893.1">
    <property type="nucleotide sequence ID" value="NZ_FCNY02000016.1"/>
</dbReference>
<dbReference type="InterPro" id="IPR017732">
    <property type="entry name" value="T4/T6SS_DotU"/>
</dbReference>
<dbReference type="AlphaFoldDB" id="A0A158ITS3"/>
<dbReference type="Proteomes" id="UP000054740">
    <property type="component" value="Unassembled WGS sequence"/>
</dbReference>
<evidence type="ECO:0000259" key="2">
    <source>
        <dbReference type="Pfam" id="PF09850"/>
    </source>
</evidence>
<dbReference type="Pfam" id="PF09850">
    <property type="entry name" value="DotU"/>
    <property type="match status" value="1"/>
</dbReference>
<keyword evidence="1" id="KW-0472">Membrane</keyword>
<name>A0A158ITS3_CABCO</name>
<evidence type="ECO:0000313" key="4">
    <source>
        <dbReference type="Proteomes" id="UP000054740"/>
    </source>
</evidence>
<reference evidence="4" key="1">
    <citation type="submission" date="2016-01" db="EMBL/GenBank/DDBJ databases">
        <authorList>
            <person name="Peeters C."/>
        </authorList>
    </citation>
    <scope>NUCLEOTIDE SEQUENCE [LARGE SCALE GENOMIC DNA]</scope>
</reference>
<evidence type="ECO:0000313" key="3">
    <source>
        <dbReference type="EMBL" id="SAL59441.1"/>
    </source>
</evidence>
<dbReference type="PANTHER" id="PTHR38033">
    <property type="entry name" value="MEMBRANE PROTEIN-RELATED"/>
    <property type="match status" value="1"/>
</dbReference>
<dbReference type="PANTHER" id="PTHR38033:SF1">
    <property type="entry name" value="DOTU FAMILY TYPE IV_VI SECRETION SYSTEM PROTEIN"/>
    <property type="match status" value="1"/>
</dbReference>
<proteinExistence type="predicted"/>
<organism evidence="3 4">
    <name type="scientific">Caballeronia cordobensis</name>
    <name type="common">Burkholderia cordobensis</name>
    <dbReference type="NCBI Taxonomy" id="1353886"/>
    <lineage>
        <taxon>Bacteria</taxon>
        <taxon>Pseudomonadati</taxon>
        <taxon>Pseudomonadota</taxon>
        <taxon>Betaproteobacteria</taxon>
        <taxon>Burkholderiales</taxon>
        <taxon>Burkholderiaceae</taxon>
        <taxon>Caballeronia</taxon>
    </lineage>
</organism>
<protein>
    <submittedName>
        <fullName evidence="3">Type VI secretion system protein ImpK</fullName>
    </submittedName>
</protein>
<evidence type="ECO:0000256" key="1">
    <source>
        <dbReference type="SAM" id="Phobius"/>
    </source>
</evidence>
<keyword evidence="1" id="KW-0812">Transmembrane</keyword>
<dbReference type="EMBL" id="FCNY02000016">
    <property type="protein sequence ID" value="SAL59441.1"/>
    <property type="molecule type" value="Genomic_DNA"/>
</dbReference>
<gene>
    <name evidence="3" type="ORF">AWB70_05338</name>
</gene>
<dbReference type="NCBIfam" id="TIGR03349">
    <property type="entry name" value="IV_VI_DotU"/>
    <property type="match status" value="1"/>
</dbReference>
<feature type="domain" description="Type IV / VI secretion system DotU" evidence="2">
    <location>
        <begin position="17"/>
        <end position="208"/>
    </location>
</feature>
<dbReference type="Gene3D" id="1.25.40.590">
    <property type="entry name" value="Type IV / VI secretion system, DotU"/>
    <property type="match status" value="1"/>
</dbReference>
<keyword evidence="4" id="KW-1185">Reference proteome</keyword>
<sequence>MSAMSDVLPVALRDTALTVSDLYQASGRSSEWAKQVLKDCVEQIARFKAELQTRGLSPDQIDDAVCAQCALLDEVALRNLEGDARNEWERNPLQLAELKVNDAGEELVRRIEQRLRDAQSARLLLAIFAAVLDLGFTGRLALDGHDARGRLRRALDERFGATSQSDDSNEDGAIIVRARVTRTWGQRISPLGCVALACVAMSLIWFAIDSWLDASVRAMH</sequence>
<keyword evidence="1" id="KW-1133">Transmembrane helix</keyword>
<accession>A0A158ITS3</accession>
<dbReference type="InterPro" id="IPR038522">
    <property type="entry name" value="T4/T6SS_DotU_sf"/>
</dbReference>